<evidence type="ECO:0000259" key="5">
    <source>
        <dbReference type="PROSITE" id="PS50943"/>
    </source>
</evidence>
<organism evidence="6 7">
    <name type="scientific">Brevibacillus laterosporus LMG 15441</name>
    <dbReference type="NCBI Taxonomy" id="1042163"/>
    <lineage>
        <taxon>Bacteria</taxon>
        <taxon>Bacillati</taxon>
        <taxon>Bacillota</taxon>
        <taxon>Bacilli</taxon>
        <taxon>Bacillales</taxon>
        <taxon>Paenibacillaceae</taxon>
        <taxon>Brevibacillus</taxon>
    </lineage>
</organism>
<dbReference type="RefSeq" id="WP_003338544.1">
    <property type="nucleotide sequence ID" value="NZ_CP007806.1"/>
</dbReference>
<evidence type="ECO:0000256" key="2">
    <source>
        <dbReference type="ARBA" id="ARBA00023015"/>
    </source>
</evidence>
<feature type="domain" description="HTH cro/C1-type" evidence="5">
    <location>
        <begin position="19"/>
        <end position="40"/>
    </location>
</feature>
<keyword evidence="7" id="KW-1185">Reference proteome</keyword>
<protein>
    <submittedName>
        <fullName evidence="6">Deoxyribonucleoside regulator</fullName>
    </submittedName>
</protein>
<gene>
    <name evidence="6" type="primary">deoR_2</name>
    <name evidence="6" type="ORF">BRLA_c019070</name>
</gene>
<name>A0A075R4W7_BRELA</name>
<accession>A0A075R4W7</accession>
<dbReference type="InterPro" id="IPR036388">
    <property type="entry name" value="WH-like_DNA-bd_sf"/>
</dbReference>
<keyword evidence="4" id="KW-0804">Transcription</keyword>
<proteinExistence type="inferred from homology"/>
<keyword evidence="2" id="KW-0805">Transcription regulation</keyword>
<dbReference type="SUPFAM" id="SSF100950">
    <property type="entry name" value="NagB/RpiA/CoA transferase-like"/>
    <property type="match status" value="1"/>
</dbReference>
<dbReference type="Gene3D" id="3.40.50.1360">
    <property type="match status" value="1"/>
</dbReference>
<evidence type="ECO:0000313" key="6">
    <source>
        <dbReference type="EMBL" id="AIG26228.1"/>
    </source>
</evidence>
<sequence>MDWAEKRELVRVAKLYYFQGLTQAEISKKIGVSRPVISKLLQKAKDAGIVEIIIKDETVNVVEIEQKLEEMFSLDEAIVVPANGIENQELIKQLVAKEAAMHLSKLAKNVKSIGLSWGTTLYHMVNEYPYERNPEMMVYPLVGGTGRKHVEIHSNQLAYELSKRMGANCEFLYAPALVETVDLKEQILQSESIRVLLDQIRKVEIALLGIGFLEESTLFNMGYLKEEEMEELKQNQAVGDIGSRFIDKDGKQIQIPLNNRVIGIDLPDLFQIPTVIAVATGLAKVTAIRAALRGGYFHKLFVDERTARELIATSDDKGNSEE</sequence>
<evidence type="ECO:0000256" key="4">
    <source>
        <dbReference type="ARBA" id="ARBA00023163"/>
    </source>
</evidence>
<dbReference type="PROSITE" id="PS50943">
    <property type="entry name" value="HTH_CROC1"/>
    <property type="match status" value="1"/>
</dbReference>
<dbReference type="eggNOG" id="COG2390">
    <property type="taxonomic scope" value="Bacteria"/>
</dbReference>
<evidence type="ECO:0000256" key="1">
    <source>
        <dbReference type="ARBA" id="ARBA00010466"/>
    </source>
</evidence>
<dbReference type="Gene3D" id="1.10.10.10">
    <property type="entry name" value="Winged helix-like DNA-binding domain superfamily/Winged helix DNA-binding domain"/>
    <property type="match status" value="1"/>
</dbReference>
<dbReference type="EMBL" id="CP007806">
    <property type="protein sequence ID" value="AIG26228.1"/>
    <property type="molecule type" value="Genomic_DNA"/>
</dbReference>
<dbReference type="InterPro" id="IPR037171">
    <property type="entry name" value="NagB/RpiA_transferase-like"/>
</dbReference>
<dbReference type="InterPro" id="IPR051054">
    <property type="entry name" value="SorC_transcr_regulators"/>
</dbReference>
<evidence type="ECO:0000313" key="7">
    <source>
        <dbReference type="Proteomes" id="UP000005850"/>
    </source>
</evidence>
<dbReference type="Pfam" id="PF04198">
    <property type="entry name" value="Sugar-bind"/>
    <property type="match status" value="1"/>
</dbReference>
<dbReference type="InterPro" id="IPR001387">
    <property type="entry name" value="Cro/C1-type_HTH"/>
</dbReference>
<dbReference type="KEGG" id="blr:BRLA_c019070"/>
<dbReference type="PANTHER" id="PTHR34294:SF12">
    <property type="entry name" value="SUGAR-BINDING TRANSCRIPTIONAL REGULATOR"/>
    <property type="match status" value="1"/>
</dbReference>
<keyword evidence="3" id="KW-0238">DNA-binding</keyword>
<reference evidence="6 7" key="1">
    <citation type="journal article" date="2011" name="J. Bacteriol.">
        <title>Genome sequence of Brevibacillus laterosporus LMG 15441, a pathogen of invertebrates.</title>
        <authorList>
            <person name="Djukic M."/>
            <person name="Poehlein A."/>
            <person name="Thurmer A."/>
            <person name="Daniel R."/>
        </authorList>
    </citation>
    <scope>NUCLEOTIDE SEQUENCE [LARGE SCALE GENOMIC DNA]</scope>
    <source>
        <strain evidence="6 7">LMG 15441</strain>
    </source>
</reference>
<evidence type="ECO:0000256" key="3">
    <source>
        <dbReference type="ARBA" id="ARBA00023125"/>
    </source>
</evidence>
<dbReference type="Proteomes" id="UP000005850">
    <property type="component" value="Chromosome"/>
</dbReference>
<dbReference type="InterPro" id="IPR007324">
    <property type="entry name" value="Sugar-bd_dom_put"/>
</dbReference>
<dbReference type="HOGENOM" id="CLU_054506_1_1_9"/>
<dbReference type="AlphaFoldDB" id="A0A075R4W7"/>
<comment type="similarity">
    <text evidence="1">Belongs to the SorC transcriptional regulatory family.</text>
</comment>
<dbReference type="GO" id="GO:0003677">
    <property type="term" value="F:DNA binding"/>
    <property type="evidence" value="ECO:0007669"/>
    <property type="project" value="UniProtKB-KW"/>
</dbReference>
<dbReference type="PANTHER" id="PTHR34294">
    <property type="entry name" value="TRANSCRIPTIONAL REGULATOR-RELATED"/>
    <property type="match status" value="1"/>
</dbReference>
<dbReference type="STRING" id="1042163.BRLA_c019070"/>
<dbReference type="GO" id="GO:0030246">
    <property type="term" value="F:carbohydrate binding"/>
    <property type="evidence" value="ECO:0007669"/>
    <property type="project" value="InterPro"/>
</dbReference>